<evidence type="ECO:0000313" key="2">
    <source>
        <dbReference type="Proteomes" id="UP000015104"/>
    </source>
</evidence>
<proteinExistence type="predicted"/>
<name>T1KJQ4_TETUR</name>
<sequence>MQISKSNQSIDQTLPKFKLNVCTIRVNNKNFLRKRF</sequence>
<accession>T1KJQ4</accession>
<dbReference type="EnsemblMetazoa" id="tetur13g00770.1">
    <property type="protein sequence ID" value="tetur13g00770.1"/>
    <property type="gene ID" value="tetur13g00770"/>
</dbReference>
<dbReference type="Proteomes" id="UP000015104">
    <property type="component" value="Unassembled WGS sequence"/>
</dbReference>
<evidence type="ECO:0000313" key="1">
    <source>
        <dbReference type="EnsemblMetazoa" id="tetur13g00770.1"/>
    </source>
</evidence>
<dbReference type="AlphaFoldDB" id="T1KJQ4"/>
<reference evidence="1" key="2">
    <citation type="submission" date="2015-06" db="UniProtKB">
        <authorList>
            <consortium name="EnsemblMetazoa"/>
        </authorList>
    </citation>
    <scope>IDENTIFICATION</scope>
</reference>
<dbReference type="HOGENOM" id="CLU_3360315_0_0_1"/>
<reference evidence="2" key="1">
    <citation type="submission" date="2011-08" db="EMBL/GenBank/DDBJ databases">
        <authorList>
            <person name="Rombauts S."/>
        </authorList>
    </citation>
    <scope>NUCLEOTIDE SEQUENCE</scope>
    <source>
        <strain evidence="2">London</strain>
    </source>
</reference>
<organism evidence="1 2">
    <name type="scientific">Tetranychus urticae</name>
    <name type="common">Two-spotted spider mite</name>
    <dbReference type="NCBI Taxonomy" id="32264"/>
    <lineage>
        <taxon>Eukaryota</taxon>
        <taxon>Metazoa</taxon>
        <taxon>Ecdysozoa</taxon>
        <taxon>Arthropoda</taxon>
        <taxon>Chelicerata</taxon>
        <taxon>Arachnida</taxon>
        <taxon>Acari</taxon>
        <taxon>Acariformes</taxon>
        <taxon>Trombidiformes</taxon>
        <taxon>Prostigmata</taxon>
        <taxon>Eleutherengona</taxon>
        <taxon>Raphignathae</taxon>
        <taxon>Tetranychoidea</taxon>
        <taxon>Tetranychidae</taxon>
        <taxon>Tetranychus</taxon>
    </lineage>
</organism>
<dbReference type="EMBL" id="CAEY01000163">
    <property type="status" value="NOT_ANNOTATED_CDS"/>
    <property type="molecule type" value="Genomic_DNA"/>
</dbReference>
<protein>
    <submittedName>
        <fullName evidence="1">Uncharacterized protein</fullName>
    </submittedName>
</protein>
<keyword evidence="2" id="KW-1185">Reference proteome</keyword>